<gene>
    <name evidence="3" type="primary">YPT1</name>
    <name evidence="3" type="ORF">TRFO_37049</name>
</gene>
<dbReference type="GO" id="GO:0005525">
    <property type="term" value="F:GTP binding"/>
    <property type="evidence" value="ECO:0007669"/>
    <property type="project" value="UniProtKB-KW"/>
</dbReference>
<dbReference type="CDD" id="cd00154">
    <property type="entry name" value="Rab"/>
    <property type="match status" value="1"/>
</dbReference>
<dbReference type="PRINTS" id="PR00449">
    <property type="entry name" value="RASTRNSFRMNG"/>
</dbReference>
<dbReference type="RefSeq" id="XP_068349874.1">
    <property type="nucleotide sequence ID" value="XM_068511201.1"/>
</dbReference>
<evidence type="ECO:0000313" key="4">
    <source>
        <dbReference type="Proteomes" id="UP000179807"/>
    </source>
</evidence>
<evidence type="ECO:0000313" key="3">
    <source>
        <dbReference type="EMBL" id="OHS96737.1"/>
    </source>
</evidence>
<proteinExistence type="predicted"/>
<dbReference type="Proteomes" id="UP000179807">
    <property type="component" value="Unassembled WGS sequence"/>
</dbReference>
<accession>A0A1J4JDK6</accession>
<reference evidence="3" key="1">
    <citation type="submission" date="2016-10" db="EMBL/GenBank/DDBJ databases">
        <authorList>
            <person name="Benchimol M."/>
            <person name="Almeida L.G."/>
            <person name="Vasconcelos A.T."/>
            <person name="Perreira-Neves A."/>
            <person name="Rosa I.A."/>
            <person name="Tasca T."/>
            <person name="Bogo M.R."/>
            <person name="de Souza W."/>
        </authorList>
    </citation>
    <scope>NUCLEOTIDE SEQUENCE [LARGE SCALE GENOMIC DNA]</scope>
    <source>
        <strain evidence="3">K</strain>
    </source>
</reference>
<dbReference type="EMBL" id="MLAK01001156">
    <property type="protein sequence ID" value="OHS96737.1"/>
    <property type="molecule type" value="Genomic_DNA"/>
</dbReference>
<keyword evidence="4" id="KW-1185">Reference proteome</keyword>
<dbReference type="PANTHER" id="PTHR47977">
    <property type="entry name" value="RAS-RELATED PROTEIN RAB"/>
    <property type="match status" value="1"/>
</dbReference>
<dbReference type="AlphaFoldDB" id="A0A1J4JDK6"/>
<dbReference type="InterPro" id="IPR005225">
    <property type="entry name" value="Small_GTP-bd"/>
</dbReference>
<keyword evidence="2" id="KW-0342">GTP-binding</keyword>
<dbReference type="InterPro" id="IPR027417">
    <property type="entry name" value="P-loop_NTPase"/>
</dbReference>
<dbReference type="GO" id="GO:0003924">
    <property type="term" value="F:GTPase activity"/>
    <property type="evidence" value="ECO:0007669"/>
    <property type="project" value="InterPro"/>
</dbReference>
<dbReference type="GeneID" id="94845905"/>
<dbReference type="SUPFAM" id="SSF52540">
    <property type="entry name" value="P-loop containing nucleoside triphosphate hydrolases"/>
    <property type="match status" value="1"/>
</dbReference>
<dbReference type="InterPro" id="IPR001806">
    <property type="entry name" value="Small_GTPase"/>
</dbReference>
<dbReference type="VEuPathDB" id="TrichDB:TRFO_37049"/>
<name>A0A1J4JDK6_9EUKA</name>
<sequence length="135" mass="15235">MWDTAGQETYQSITAPYFRSCNGVILVFDLTDRESFTKLGYWIDLIRDNTKETPIIFLVGNKVDVGQQSVTDAEVASFCSEHSFVFFKTSAVNGENVDEVVDRMIQQMVAESHVRRESLHGVSIQAQEERSKGCC</sequence>
<dbReference type="Pfam" id="PF00071">
    <property type="entry name" value="Ras"/>
    <property type="match status" value="1"/>
</dbReference>
<comment type="caution">
    <text evidence="3">The sequence shown here is derived from an EMBL/GenBank/DDBJ whole genome shotgun (WGS) entry which is preliminary data.</text>
</comment>
<dbReference type="Gene3D" id="3.40.50.300">
    <property type="entry name" value="P-loop containing nucleotide triphosphate hydrolases"/>
    <property type="match status" value="1"/>
</dbReference>
<evidence type="ECO:0000256" key="2">
    <source>
        <dbReference type="ARBA" id="ARBA00023134"/>
    </source>
</evidence>
<dbReference type="FunFam" id="3.40.50.300:FF:001447">
    <property type="entry name" value="Ras-related protein Rab-1B"/>
    <property type="match status" value="1"/>
</dbReference>
<keyword evidence="1" id="KW-0547">Nucleotide-binding</keyword>
<protein>
    <submittedName>
        <fullName evidence="3">GTP-binding protein YPT1</fullName>
    </submittedName>
</protein>
<dbReference type="PROSITE" id="PS51419">
    <property type="entry name" value="RAB"/>
    <property type="match status" value="1"/>
</dbReference>
<dbReference type="SMART" id="SM00175">
    <property type="entry name" value="RAB"/>
    <property type="match status" value="1"/>
</dbReference>
<dbReference type="NCBIfam" id="TIGR00231">
    <property type="entry name" value="small_GTP"/>
    <property type="match status" value="1"/>
</dbReference>
<dbReference type="PROSITE" id="PS51421">
    <property type="entry name" value="RAS"/>
    <property type="match status" value="1"/>
</dbReference>
<dbReference type="SMART" id="SM00173">
    <property type="entry name" value="RAS"/>
    <property type="match status" value="1"/>
</dbReference>
<organism evidence="3 4">
    <name type="scientific">Tritrichomonas foetus</name>
    <dbReference type="NCBI Taxonomy" id="1144522"/>
    <lineage>
        <taxon>Eukaryota</taxon>
        <taxon>Metamonada</taxon>
        <taxon>Parabasalia</taxon>
        <taxon>Tritrichomonadida</taxon>
        <taxon>Tritrichomonadidae</taxon>
        <taxon>Tritrichomonas</taxon>
    </lineage>
</organism>
<dbReference type="OrthoDB" id="9989112at2759"/>
<dbReference type="InterPro" id="IPR050227">
    <property type="entry name" value="Rab"/>
</dbReference>
<evidence type="ECO:0000256" key="1">
    <source>
        <dbReference type="ARBA" id="ARBA00022741"/>
    </source>
</evidence>